<dbReference type="Gene3D" id="2.20.25.110">
    <property type="entry name" value="S-adenosyl-L-methionine-dependent methyltransferases"/>
    <property type="match status" value="1"/>
</dbReference>
<dbReference type="PANTHER" id="PTHR42912:SF80">
    <property type="entry name" value="METHYLTRANSFERASE DOMAIN-CONTAINING PROTEIN"/>
    <property type="match status" value="1"/>
</dbReference>
<dbReference type="EMBL" id="JAAAJB010000011">
    <property type="protein sequence ID" value="KAG0270102.1"/>
    <property type="molecule type" value="Genomic_DNA"/>
</dbReference>
<accession>A0A9P6UD53</accession>
<dbReference type="Proteomes" id="UP000807716">
    <property type="component" value="Unassembled WGS sequence"/>
</dbReference>
<dbReference type="Gene3D" id="3.40.50.150">
    <property type="entry name" value="Vaccinia Virus protein VP39"/>
    <property type="match status" value="1"/>
</dbReference>
<reference evidence="3" key="1">
    <citation type="journal article" date="2020" name="Fungal Divers.">
        <title>Resolving the Mortierellaceae phylogeny through synthesis of multi-gene phylogenetics and phylogenomics.</title>
        <authorList>
            <person name="Vandepol N."/>
            <person name="Liber J."/>
            <person name="Desiro A."/>
            <person name="Na H."/>
            <person name="Kennedy M."/>
            <person name="Barry K."/>
            <person name="Grigoriev I.V."/>
            <person name="Miller A.N."/>
            <person name="O'Donnell K."/>
            <person name="Stajich J.E."/>
            <person name="Bonito G."/>
        </authorList>
    </citation>
    <scope>NUCLEOTIDE SEQUENCE</scope>
    <source>
        <strain evidence="3">BC1065</strain>
    </source>
</reference>
<dbReference type="PANTHER" id="PTHR42912">
    <property type="entry name" value="METHYLTRANSFERASE"/>
    <property type="match status" value="1"/>
</dbReference>
<dbReference type="InterPro" id="IPR050508">
    <property type="entry name" value="Methyltransf_Superfamily"/>
</dbReference>
<proteinExistence type="predicted"/>
<evidence type="ECO:0000256" key="1">
    <source>
        <dbReference type="SAM" id="MobiDB-lite"/>
    </source>
</evidence>
<protein>
    <recommendedName>
        <fullName evidence="2">Methyltransferase domain-containing protein</fullName>
    </recommendedName>
</protein>
<dbReference type="CDD" id="cd02440">
    <property type="entry name" value="AdoMet_MTases"/>
    <property type="match status" value="1"/>
</dbReference>
<organism evidence="3 4">
    <name type="scientific">Actinomortierella ambigua</name>
    <dbReference type="NCBI Taxonomy" id="1343610"/>
    <lineage>
        <taxon>Eukaryota</taxon>
        <taxon>Fungi</taxon>
        <taxon>Fungi incertae sedis</taxon>
        <taxon>Mucoromycota</taxon>
        <taxon>Mortierellomycotina</taxon>
        <taxon>Mortierellomycetes</taxon>
        <taxon>Mortierellales</taxon>
        <taxon>Mortierellaceae</taxon>
        <taxon>Actinomortierella</taxon>
    </lineage>
</organism>
<feature type="region of interest" description="Disordered" evidence="1">
    <location>
        <begin position="50"/>
        <end position="79"/>
    </location>
</feature>
<comment type="caution">
    <text evidence="3">The sequence shown here is derived from an EMBL/GenBank/DDBJ whole genome shotgun (WGS) entry which is preliminary data.</text>
</comment>
<dbReference type="Pfam" id="PF13649">
    <property type="entry name" value="Methyltransf_25"/>
    <property type="match status" value="1"/>
</dbReference>
<dbReference type="InterPro" id="IPR029063">
    <property type="entry name" value="SAM-dependent_MTases_sf"/>
</dbReference>
<evidence type="ECO:0000313" key="4">
    <source>
        <dbReference type="Proteomes" id="UP000807716"/>
    </source>
</evidence>
<dbReference type="GO" id="GO:0008168">
    <property type="term" value="F:methyltransferase activity"/>
    <property type="evidence" value="ECO:0007669"/>
    <property type="project" value="TreeGrafter"/>
</dbReference>
<feature type="domain" description="Methyltransferase" evidence="2">
    <location>
        <begin position="155"/>
        <end position="257"/>
    </location>
</feature>
<name>A0A9P6UD53_9FUNG</name>
<dbReference type="InterPro" id="IPR041698">
    <property type="entry name" value="Methyltransf_25"/>
</dbReference>
<gene>
    <name evidence="3" type="ORF">DFQ27_000403</name>
</gene>
<dbReference type="SUPFAM" id="SSF53335">
    <property type="entry name" value="S-adenosyl-L-methionine-dependent methyltransferases"/>
    <property type="match status" value="1"/>
</dbReference>
<evidence type="ECO:0000259" key="2">
    <source>
        <dbReference type="Pfam" id="PF13649"/>
    </source>
</evidence>
<evidence type="ECO:0000313" key="3">
    <source>
        <dbReference type="EMBL" id="KAG0270102.1"/>
    </source>
</evidence>
<dbReference type="OrthoDB" id="2013972at2759"/>
<dbReference type="AlphaFoldDB" id="A0A9P6UD53"/>
<sequence>MPPPVQHSETLVDSNTDLSFLAHKEAALIPALVGTRLGEVASNPQPIEISVDASQQSKKEPLSVGTQRGAPHSVCHGRVSDPEAMVPPAWWKSVFADEMYLKTDGDVVEDADITLSEIRLLEADPVIQPVLAKGRHQVNHHGEEREKERNHKNRVLDLCCGQGRHTLKLVELYPGLELHGHDQSEYLIQLARSRAALAPQEAKDRMAFTIGDCRSIPHPDESFALVLIMGNSFGYFASDNADSMVLREVERVLQPGGVVVLDVTDGAYMRENFSARSWEWIDDTMITCRERQLSKDKKRLISREVVILADKGVIRDQFYQERLYDYHELAELMREAGLKMASLEEDKLVTGQESKRGEDLGMMGQRDFVVAYKPLQEGA</sequence>
<keyword evidence="4" id="KW-1185">Reference proteome</keyword>